<dbReference type="Pfam" id="PF00615">
    <property type="entry name" value="RGS"/>
    <property type="match status" value="1"/>
</dbReference>
<dbReference type="EMBL" id="JAOAOG010000243">
    <property type="protein sequence ID" value="KAJ6236556.1"/>
    <property type="molecule type" value="Genomic_DNA"/>
</dbReference>
<feature type="transmembrane region" description="Helical" evidence="2">
    <location>
        <begin position="759"/>
        <end position="777"/>
    </location>
</feature>
<feature type="transmembrane region" description="Helical" evidence="2">
    <location>
        <begin position="1003"/>
        <end position="1023"/>
    </location>
</feature>
<dbReference type="Proteomes" id="UP001150062">
    <property type="component" value="Unassembled WGS sequence"/>
</dbReference>
<feature type="coiled-coil region" evidence="1">
    <location>
        <begin position="29"/>
        <end position="87"/>
    </location>
</feature>
<comment type="caution">
    <text evidence="4">The sequence shown here is derived from an EMBL/GenBank/DDBJ whole genome shotgun (WGS) entry which is preliminary data.</text>
</comment>
<feature type="transmembrane region" description="Helical" evidence="2">
    <location>
        <begin position="965"/>
        <end position="983"/>
    </location>
</feature>
<keyword evidence="2" id="KW-1133">Transmembrane helix</keyword>
<proteinExistence type="predicted"/>
<dbReference type="PANTHER" id="PTHR46361">
    <property type="entry name" value="ELECTRON CARRIER/ PROTEIN DISULFIDE OXIDOREDUCTASE"/>
    <property type="match status" value="1"/>
</dbReference>
<dbReference type="InterPro" id="IPR044926">
    <property type="entry name" value="RGS_subdomain_2"/>
</dbReference>
<name>A0ABQ8XVC7_9EUKA</name>
<sequence>MSKSNPRFKKKGKTGISRFISFKSNGNSIKELELILQDLHIKKQKLQSQLQDLKSLKTKIETFRERKKDAKVEKEVLKYKLDNIKKEIEKMKSFCTNKKSKQNYKLKWKGFVNLRNTKRKAQTTIQEQEKEKKKLIGKRKGNFYNKQNEKCGKNELYKLRTTNSSSDLNFDPKKEYLRELYLTTRFVERLLVKEDMKKQHLIDRSNLLEQFKKRKEQLDQLPLTEQEISWGLLCGTSENSQSIKKKLQKQERIIFQKKRKLEKLERQIQKSYFDLSNYHDGKTIFLSIKDRIREYEIRIKCEFVERQELINQIEELQEIISLNEDEDENEVEKDKQENKGIEMNIKNYIKHSQLGEIDLMIGNGIVEKQNDDREDEKDPNERIKKDIFVNENEKNFENFILGHDSTSPTLSKKSFVQKDIKKQLKIQNSSLYNKSKKKELKKMKKPLKKKKKKKLIAIKKTTSQASKSHLLLPYYSKKDNQFHEFNQLKKPMNNVPSYIRSKNANNNDQQSFNKHLKTNSLLELFPQKDSDSYNKPLLQKQSQYYDSESTFITRIDKRDILNLSSRSFCGYQNSPDSSQTTPNNNQKISIPSFLSMMKIPNAIDYFRQFLVENLKQENYLFFEDVKSFKTLCFSEKQMVKKAKRIYQRYIKEGSVFEININSLTRQKIIKQYEDKNFTINMFDEAQRWVFQHLKIECWVSFKLSPIYQKLIQYLEQNPQFLKNINTKLKSCKLTHHYHMRKALNEEFDFKGTTQKAHLIGEWLINSMISILIAYYSVSSKKINLKTISQSIPFRRFCLQTAQLQKIELKSLKNKKKRISFFLNLYNTLFLHSLILNGKPKGKINILKFKNKSIYLLNNNYYSLNDILHGVLRANSKEKSLSAYFKSDDQRSKMSLKKIDPRIHFAIINFPINNSKIKVYSEVNLDIFYLFVFIGSVLALILTISHLPSAKFNRNVILFVNSFSDLFLYCAFVFVVLSIIRVHAIIVEVDSSKLPTHEAVFQKIFILIFAMFFTMAVIFPILIIKTKNEIKYKIEIAYNFSCAFISIVITIVLAIYTNKFRRKLFHTNISLYYFTKRIVVIVLLSFLCYLIQLVFLLVNQTMRSRGGEYSLNNLRCQITFFFGEILEILPIWFVIIFVFKGVGSQKDHGLRESEQLIQNNFSSSMSDDI</sequence>
<dbReference type="PROSITE" id="PS50132">
    <property type="entry name" value="RGS"/>
    <property type="match status" value="1"/>
</dbReference>
<dbReference type="InterPro" id="IPR016137">
    <property type="entry name" value="RGS"/>
</dbReference>
<evidence type="ECO:0000259" key="3">
    <source>
        <dbReference type="PROSITE" id="PS50132"/>
    </source>
</evidence>
<organism evidence="4 5">
    <name type="scientific">Anaeramoeba flamelloides</name>
    <dbReference type="NCBI Taxonomy" id="1746091"/>
    <lineage>
        <taxon>Eukaryota</taxon>
        <taxon>Metamonada</taxon>
        <taxon>Anaeramoebidae</taxon>
        <taxon>Anaeramoeba</taxon>
    </lineage>
</organism>
<reference evidence="4" key="1">
    <citation type="submission" date="2022-08" db="EMBL/GenBank/DDBJ databases">
        <title>Novel sulfate-reducing endosymbionts in the free-living metamonad Anaeramoeba.</title>
        <authorList>
            <person name="Jerlstrom-Hultqvist J."/>
            <person name="Cepicka I."/>
            <person name="Gallot-Lavallee L."/>
            <person name="Salas-Leiva D."/>
            <person name="Curtis B.A."/>
            <person name="Zahonova K."/>
            <person name="Pipaliya S."/>
            <person name="Dacks J."/>
            <person name="Roger A.J."/>
        </authorList>
    </citation>
    <scope>NUCLEOTIDE SEQUENCE</scope>
    <source>
        <strain evidence="4">Schooner1</strain>
    </source>
</reference>
<evidence type="ECO:0000256" key="1">
    <source>
        <dbReference type="SAM" id="Coils"/>
    </source>
</evidence>
<dbReference type="SUPFAM" id="SSF48097">
    <property type="entry name" value="Regulator of G-protein signaling, RGS"/>
    <property type="match status" value="1"/>
</dbReference>
<dbReference type="PANTHER" id="PTHR46361:SF3">
    <property type="entry name" value="ELECTRON CARRIER_ PROTEIN DISULFIDE OXIDOREDUCTASE"/>
    <property type="match status" value="1"/>
</dbReference>
<feature type="transmembrane region" description="Helical" evidence="2">
    <location>
        <begin position="1035"/>
        <end position="1056"/>
    </location>
</feature>
<keyword evidence="2" id="KW-0472">Membrane</keyword>
<dbReference type="CDD" id="cd07440">
    <property type="entry name" value="RGS"/>
    <property type="match status" value="1"/>
</dbReference>
<gene>
    <name evidence="4" type="ORF">M0813_27945</name>
</gene>
<protein>
    <submittedName>
        <fullName evidence="4">Electron carrier/ protein disulfide oxidoreductase</fullName>
    </submittedName>
</protein>
<dbReference type="InterPro" id="IPR036305">
    <property type="entry name" value="RGS_sf"/>
</dbReference>
<feature type="coiled-coil region" evidence="1">
    <location>
        <begin position="111"/>
        <end position="138"/>
    </location>
</feature>
<feature type="transmembrane region" description="Helical" evidence="2">
    <location>
        <begin position="1076"/>
        <end position="1097"/>
    </location>
</feature>
<evidence type="ECO:0000256" key="2">
    <source>
        <dbReference type="SAM" id="Phobius"/>
    </source>
</evidence>
<dbReference type="SMART" id="SM00315">
    <property type="entry name" value="RGS"/>
    <property type="match status" value="1"/>
</dbReference>
<keyword evidence="5" id="KW-1185">Reference proteome</keyword>
<dbReference type="InterPro" id="IPR006869">
    <property type="entry name" value="DUF547"/>
</dbReference>
<dbReference type="Gene3D" id="1.10.167.10">
    <property type="entry name" value="Regulator of G-protein Signalling 4, domain 2"/>
    <property type="match status" value="1"/>
</dbReference>
<feature type="transmembrane region" description="Helical" evidence="2">
    <location>
        <begin position="926"/>
        <end position="944"/>
    </location>
</feature>
<feature type="coiled-coil region" evidence="1">
    <location>
        <begin position="299"/>
        <end position="339"/>
    </location>
</feature>
<evidence type="ECO:0000313" key="5">
    <source>
        <dbReference type="Proteomes" id="UP001150062"/>
    </source>
</evidence>
<evidence type="ECO:0000313" key="4">
    <source>
        <dbReference type="EMBL" id="KAJ6236556.1"/>
    </source>
</evidence>
<feature type="transmembrane region" description="Helical" evidence="2">
    <location>
        <begin position="818"/>
        <end position="835"/>
    </location>
</feature>
<feature type="transmembrane region" description="Helical" evidence="2">
    <location>
        <begin position="1117"/>
        <end position="1138"/>
    </location>
</feature>
<feature type="domain" description="RGS" evidence="3">
    <location>
        <begin position="592"/>
        <end position="711"/>
    </location>
</feature>
<keyword evidence="1" id="KW-0175">Coiled coil</keyword>
<dbReference type="Pfam" id="PF04784">
    <property type="entry name" value="DUF547"/>
    <property type="match status" value="1"/>
</dbReference>
<accession>A0ABQ8XVC7</accession>
<keyword evidence="2" id="KW-0812">Transmembrane</keyword>